<keyword evidence="3 5" id="KW-1133">Transmembrane helix</keyword>
<evidence type="ECO:0000256" key="5">
    <source>
        <dbReference type="SAM" id="Phobius"/>
    </source>
</evidence>
<organism evidence="6 7">
    <name type="scientific">Thalassotalea marina</name>
    <dbReference type="NCBI Taxonomy" id="1673741"/>
    <lineage>
        <taxon>Bacteria</taxon>
        <taxon>Pseudomonadati</taxon>
        <taxon>Pseudomonadota</taxon>
        <taxon>Gammaproteobacteria</taxon>
        <taxon>Alteromonadales</taxon>
        <taxon>Colwelliaceae</taxon>
        <taxon>Thalassotalea</taxon>
    </lineage>
</organism>
<keyword evidence="4 5" id="KW-0472">Membrane</keyword>
<keyword evidence="2 5" id="KW-0812">Transmembrane</keyword>
<feature type="transmembrane region" description="Helical" evidence="5">
    <location>
        <begin position="150"/>
        <end position="168"/>
    </location>
</feature>
<protein>
    <submittedName>
        <fullName evidence="6">Membrane protein</fullName>
    </submittedName>
</protein>
<evidence type="ECO:0000256" key="3">
    <source>
        <dbReference type="ARBA" id="ARBA00022989"/>
    </source>
</evidence>
<dbReference type="PANTHER" id="PTHR30249:SF0">
    <property type="entry name" value="PLASTIDAL GLYCOLATE_GLYCERATE TRANSLOCATOR 1, CHLOROPLASTIC"/>
    <property type="match status" value="1"/>
</dbReference>
<dbReference type="PANTHER" id="PTHR30249">
    <property type="entry name" value="PUTATIVE SEROTONIN TRANSPORTER"/>
    <property type="match status" value="1"/>
</dbReference>
<dbReference type="GO" id="GO:0016020">
    <property type="term" value="C:membrane"/>
    <property type="evidence" value="ECO:0007669"/>
    <property type="project" value="UniProtKB-SubCell"/>
</dbReference>
<dbReference type="Pfam" id="PF04172">
    <property type="entry name" value="LrgB"/>
    <property type="match status" value="1"/>
</dbReference>
<reference evidence="6" key="1">
    <citation type="journal article" date="2014" name="Int. J. Syst. Evol. Microbiol.">
        <title>Complete genome sequence of Corynebacterium casei LMG S-19264T (=DSM 44701T), isolated from a smear-ripened cheese.</title>
        <authorList>
            <consortium name="US DOE Joint Genome Institute (JGI-PGF)"/>
            <person name="Walter F."/>
            <person name="Albersmeier A."/>
            <person name="Kalinowski J."/>
            <person name="Ruckert C."/>
        </authorList>
    </citation>
    <scope>NUCLEOTIDE SEQUENCE</scope>
    <source>
        <strain evidence="6">KCTC 42731</strain>
    </source>
</reference>
<feature type="transmembrane region" description="Helical" evidence="5">
    <location>
        <begin position="210"/>
        <end position="231"/>
    </location>
</feature>
<proteinExistence type="predicted"/>
<evidence type="ECO:0000313" key="7">
    <source>
        <dbReference type="Proteomes" id="UP000623842"/>
    </source>
</evidence>
<dbReference type="AlphaFoldDB" id="A0A919EIR1"/>
<accession>A0A919EIR1</accession>
<keyword evidence="7" id="KW-1185">Reference proteome</keyword>
<gene>
    <name evidence="6" type="ORF">GCM10017161_09190</name>
</gene>
<feature type="transmembrane region" description="Helical" evidence="5">
    <location>
        <begin position="92"/>
        <end position="112"/>
    </location>
</feature>
<sequence>MSYLLFAFIGVLLTITTYQVVAKLQAKLCAIWLNPMLFTILMAILVLTLFGIDYQTYYQSTISLNYLLEPAIVALGYPLYQHLDAIKKQWKVIAVSLTVGAIVAISISFLLTISLTDNYAISVSLALKSITTPIALAVTEQLDGNQAITAFAIIIAGLTGAIMGIKWLSLFKIDSIRAQGLAIGAASHALGTATMSQISYEHTAYSSIALIYSAIITAIIAPGIIELLAYLSI</sequence>
<comment type="subcellular location">
    <subcellularLocation>
        <location evidence="1">Membrane</location>
        <topology evidence="1">Multi-pass membrane protein</topology>
    </subcellularLocation>
</comment>
<reference evidence="6" key="2">
    <citation type="submission" date="2020-09" db="EMBL/GenBank/DDBJ databases">
        <authorList>
            <person name="Sun Q."/>
            <person name="Kim S."/>
        </authorList>
    </citation>
    <scope>NUCLEOTIDE SEQUENCE</scope>
    <source>
        <strain evidence="6">KCTC 42731</strain>
    </source>
</reference>
<feature type="transmembrane region" description="Helical" evidence="5">
    <location>
        <begin position="64"/>
        <end position="80"/>
    </location>
</feature>
<evidence type="ECO:0000256" key="2">
    <source>
        <dbReference type="ARBA" id="ARBA00022692"/>
    </source>
</evidence>
<evidence type="ECO:0000256" key="1">
    <source>
        <dbReference type="ARBA" id="ARBA00004141"/>
    </source>
</evidence>
<comment type="caution">
    <text evidence="6">The sequence shown here is derived from an EMBL/GenBank/DDBJ whole genome shotgun (WGS) entry which is preliminary data.</text>
</comment>
<name>A0A919EIR1_9GAMM</name>
<evidence type="ECO:0000256" key="4">
    <source>
        <dbReference type="ARBA" id="ARBA00023136"/>
    </source>
</evidence>
<dbReference type="InterPro" id="IPR007300">
    <property type="entry name" value="CidB/LrgB"/>
</dbReference>
<dbReference type="EMBL" id="BNCK01000002">
    <property type="protein sequence ID" value="GHF83987.1"/>
    <property type="molecule type" value="Genomic_DNA"/>
</dbReference>
<evidence type="ECO:0000313" key="6">
    <source>
        <dbReference type="EMBL" id="GHF83987.1"/>
    </source>
</evidence>
<dbReference type="Proteomes" id="UP000623842">
    <property type="component" value="Unassembled WGS sequence"/>
</dbReference>
<feature type="transmembrane region" description="Helical" evidence="5">
    <location>
        <begin position="32"/>
        <end position="52"/>
    </location>
</feature>